<evidence type="ECO:0000256" key="6">
    <source>
        <dbReference type="SAM" id="Phobius"/>
    </source>
</evidence>
<dbReference type="PANTHER" id="PTHR33529">
    <property type="entry name" value="SLR0882 PROTEIN-RELATED"/>
    <property type="match status" value="1"/>
</dbReference>
<keyword evidence="5 6" id="KW-0472">Membrane</keyword>
<accession>A0ABT8YJI3</accession>
<name>A0ABT8YJI3_9HYPH</name>
<evidence type="ECO:0000313" key="8">
    <source>
        <dbReference type="Proteomes" id="UP001174932"/>
    </source>
</evidence>
<comment type="subcellular location">
    <subcellularLocation>
        <location evidence="1">Cell membrane</location>
        <topology evidence="1">Multi-pass membrane protein</topology>
    </subcellularLocation>
</comment>
<feature type="transmembrane region" description="Helical" evidence="6">
    <location>
        <begin position="279"/>
        <end position="295"/>
    </location>
</feature>
<protein>
    <submittedName>
        <fullName evidence="7">LptF/LptG family permease</fullName>
    </submittedName>
</protein>
<sequence length="391" mass="43673">MAKLESYIFARMLRMSLTALIPVLAIIWTTQVLGRLNLVTNSGQSISSFFMLATYLLPTIIPIVLPFALSIGVTQTLNTMNVDSEMAVIDAAGAPRKMIYKPALILAALTCVVSFTVDNMVEPVSRLAMRQTIAAAYADLLSTVIEEKTFRRIDEGLYVEISERGQGRTLRGLFVADSRDPRFEMLYYAREGAVDAKGGTLIMKDGEIHRKTLEGSVSVIHFDSYSFDLSELSEQKGQARLKAGDRDLLFLLNPDLSDRDYLAHPADFRAELHRRLTDWFFPVTFALMSLVAAGSSHSSRELGVHPLVYSLGFGFVYRWLTFFLADRIESETGTPEALYLFVILTNIALVMLLVRKSARLGRRRIIRTSLEFCMSAVTRLLARFKSGGKVA</sequence>
<feature type="transmembrane region" description="Helical" evidence="6">
    <location>
        <begin position="12"/>
        <end position="29"/>
    </location>
</feature>
<proteinExistence type="predicted"/>
<evidence type="ECO:0000256" key="1">
    <source>
        <dbReference type="ARBA" id="ARBA00004651"/>
    </source>
</evidence>
<feature type="transmembrane region" description="Helical" evidence="6">
    <location>
        <begin position="49"/>
        <end position="77"/>
    </location>
</feature>
<evidence type="ECO:0000256" key="5">
    <source>
        <dbReference type="ARBA" id="ARBA00023136"/>
    </source>
</evidence>
<evidence type="ECO:0000256" key="4">
    <source>
        <dbReference type="ARBA" id="ARBA00022989"/>
    </source>
</evidence>
<evidence type="ECO:0000313" key="7">
    <source>
        <dbReference type="EMBL" id="MDO6963681.1"/>
    </source>
</evidence>
<dbReference type="Pfam" id="PF03739">
    <property type="entry name" value="LptF_LptG"/>
    <property type="match status" value="1"/>
</dbReference>
<dbReference type="Proteomes" id="UP001174932">
    <property type="component" value="Unassembled WGS sequence"/>
</dbReference>
<evidence type="ECO:0000256" key="2">
    <source>
        <dbReference type="ARBA" id="ARBA00022475"/>
    </source>
</evidence>
<keyword evidence="2" id="KW-1003">Cell membrane</keyword>
<dbReference type="RefSeq" id="WP_304375595.1">
    <property type="nucleotide sequence ID" value="NZ_JAUOZU010000006.1"/>
</dbReference>
<evidence type="ECO:0000256" key="3">
    <source>
        <dbReference type="ARBA" id="ARBA00022692"/>
    </source>
</evidence>
<dbReference type="InterPro" id="IPR005495">
    <property type="entry name" value="LptG/LptF_permease"/>
</dbReference>
<keyword evidence="3 6" id="KW-0812">Transmembrane</keyword>
<gene>
    <name evidence="7" type="ORF">Q4481_06910</name>
</gene>
<organism evidence="7 8">
    <name type="scientific">Rhizobium alvei</name>
    <dbReference type="NCBI Taxonomy" id="1132659"/>
    <lineage>
        <taxon>Bacteria</taxon>
        <taxon>Pseudomonadati</taxon>
        <taxon>Pseudomonadota</taxon>
        <taxon>Alphaproteobacteria</taxon>
        <taxon>Hyphomicrobiales</taxon>
        <taxon>Rhizobiaceae</taxon>
        <taxon>Rhizobium/Agrobacterium group</taxon>
        <taxon>Rhizobium</taxon>
    </lineage>
</organism>
<dbReference type="EMBL" id="JAUOZU010000006">
    <property type="protein sequence ID" value="MDO6963681.1"/>
    <property type="molecule type" value="Genomic_DNA"/>
</dbReference>
<comment type="caution">
    <text evidence="7">The sequence shown here is derived from an EMBL/GenBank/DDBJ whole genome shotgun (WGS) entry which is preliminary data.</text>
</comment>
<feature type="transmembrane region" description="Helical" evidence="6">
    <location>
        <begin position="307"/>
        <end position="325"/>
    </location>
</feature>
<keyword evidence="8" id="KW-1185">Reference proteome</keyword>
<feature type="transmembrane region" description="Helical" evidence="6">
    <location>
        <begin position="337"/>
        <end position="354"/>
    </location>
</feature>
<dbReference type="PANTHER" id="PTHR33529:SF6">
    <property type="entry name" value="YJGP_YJGQ FAMILY PERMEASE"/>
    <property type="match status" value="1"/>
</dbReference>
<reference evidence="7" key="2">
    <citation type="submission" date="2023-07" db="EMBL/GenBank/DDBJ databases">
        <authorList>
            <person name="Shen H."/>
        </authorList>
    </citation>
    <scope>NUCLEOTIDE SEQUENCE</scope>
    <source>
        <strain evidence="7">TNR-22</strain>
    </source>
</reference>
<keyword evidence="4 6" id="KW-1133">Transmembrane helix</keyword>
<feature type="transmembrane region" description="Helical" evidence="6">
    <location>
        <begin position="98"/>
        <end position="117"/>
    </location>
</feature>
<reference evidence="7" key="1">
    <citation type="journal article" date="2015" name="Int. J. Syst. Evol. Microbiol.">
        <title>Rhizobium alvei sp. nov., isolated from a freshwater river.</title>
        <authorList>
            <person name="Sheu S.Y."/>
            <person name="Huang H.W."/>
            <person name="Young C.C."/>
            <person name="Chen W.M."/>
        </authorList>
    </citation>
    <scope>NUCLEOTIDE SEQUENCE</scope>
    <source>
        <strain evidence="7">TNR-22</strain>
    </source>
</reference>